<dbReference type="GO" id="GO:0006508">
    <property type="term" value="P:proteolysis"/>
    <property type="evidence" value="ECO:0007669"/>
    <property type="project" value="TreeGrafter"/>
</dbReference>
<reference evidence="9 10" key="1">
    <citation type="submission" date="2011-10" db="EMBL/GenBank/DDBJ databases">
        <title>The Genome Sequence of Fusobacterium sp. 4_1_13.</title>
        <authorList>
            <consortium name="The Broad Institute Genome Sequencing Platform"/>
            <person name="Earl A."/>
            <person name="Ward D."/>
            <person name="Feldgarden M."/>
            <person name="Gevers D."/>
            <person name="Strauss J."/>
            <person name="Ambrose C."/>
            <person name="Allen-Vercoe E."/>
            <person name="Young S.K."/>
            <person name="Zeng Q."/>
            <person name="Gargeya S."/>
            <person name="Fitzgerald M."/>
            <person name="Haas B."/>
            <person name="Abouelleil A."/>
            <person name="Alvarado L."/>
            <person name="Arachchi H.M."/>
            <person name="Berlin A."/>
            <person name="Brown A."/>
            <person name="Chapman S.B."/>
            <person name="Chen Z."/>
            <person name="Dunbar C."/>
            <person name="Freedman E."/>
            <person name="Gearin G."/>
            <person name="Goldberg J."/>
            <person name="Griggs A."/>
            <person name="Gujja S."/>
            <person name="Heiman D."/>
            <person name="Howarth C."/>
            <person name="Larson L."/>
            <person name="Lui A."/>
            <person name="MacDonald P.J."/>
            <person name="Montmayeur A."/>
            <person name="Murphy C."/>
            <person name="Neiman D."/>
            <person name="Pearson M."/>
            <person name="Priest M."/>
            <person name="Roberts A."/>
            <person name="Saif S."/>
            <person name="Shea T."/>
            <person name="Shenoy N."/>
            <person name="Sisk P."/>
            <person name="Stolte C."/>
            <person name="Sykes S."/>
            <person name="Wortman J."/>
            <person name="Nusbaum C."/>
            <person name="Birren B."/>
        </authorList>
    </citation>
    <scope>NUCLEOTIDE SEQUENCE [LARGE SCALE GENOMIC DNA]</scope>
    <source>
        <strain evidence="9 10">4_1_13</strain>
    </source>
</reference>
<accession>A0A0M1VVK7</accession>
<dbReference type="GO" id="GO:0070006">
    <property type="term" value="F:metalloaminopeptidase activity"/>
    <property type="evidence" value="ECO:0007669"/>
    <property type="project" value="InterPro"/>
</dbReference>
<dbReference type="Gene3D" id="3.90.230.10">
    <property type="entry name" value="Creatinase/methionine aminopeptidase superfamily"/>
    <property type="match status" value="1"/>
</dbReference>
<dbReference type="GO" id="GO:0030145">
    <property type="term" value="F:manganese ion binding"/>
    <property type="evidence" value="ECO:0007669"/>
    <property type="project" value="InterPro"/>
</dbReference>
<keyword evidence="6" id="KW-0378">Hydrolase</keyword>
<evidence type="ECO:0000259" key="8">
    <source>
        <dbReference type="SMART" id="SM01011"/>
    </source>
</evidence>
<comment type="similarity">
    <text evidence="3">Belongs to the peptidase M24B family.</text>
</comment>
<proteinExistence type="inferred from homology"/>
<dbReference type="SUPFAM" id="SSF55920">
    <property type="entry name" value="Creatinase/aminopeptidase"/>
    <property type="match status" value="1"/>
</dbReference>
<keyword evidence="5" id="KW-0479">Metal-binding</keyword>
<dbReference type="CDD" id="cd01087">
    <property type="entry name" value="Prolidase"/>
    <property type="match status" value="1"/>
</dbReference>
<keyword evidence="7" id="KW-0464">Manganese</keyword>
<protein>
    <recommendedName>
        <fullName evidence="4">Xaa-Pro aminopeptidase</fullName>
        <ecNumber evidence="4">3.4.11.9</ecNumber>
    </recommendedName>
</protein>
<dbReference type="SMART" id="SM01011">
    <property type="entry name" value="AMP_N"/>
    <property type="match status" value="1"/>
</dbReference>
<dbReference type="SUPFAM" id="SSF53092">
    <property type="entry name" value="Creatinase/prolidase N-terminal domain"/>
    <property type="match status" value="1"/>
</dbReference>
<evidence type="ECO:0000256" key="6">
    <source>
        <dbReference type="ARBA" id="ARBA00022801"/>
    </source>
</evidence>
<evidence type="ECO:0000256" key="7">
    <source>
        <dbReference type="ARBA" id="ARBA00023211"/>
    </source>
</evidence>
<dbReference type="eggNOG" id="COG0006">
    <property type="taxonomic scope" value="Bacteria"/>
</dbReference>
<evidence type="ECO:0000313" key="10">
    <source>
        <dbReference type="Proteomes" id="UP000004925"/>
    </source>
</evidence>
<dbReference type="AlphaFoldDB" id="A0A0M1VVK7"/>
<dbReference type="InterPro" id="IPR029149">
    <property type="entry name" value="Creatin/AminoP/Spt16_N"/>
</dbReference>
<name>A0A0M1VVK7_FUSVC</name>
<organism evidence="9 10">
    <name type="scientific">Fusobacterium vincentii 4_1_13</name>
    <dbReference type="NCBI Taxonomy" id="469606"/>
    <lineage>
        <taxon>Bacteria</taxon>
        <taxon>Fusobacteriati</taxon>
        <taxon>Fusobacteriota</taxon>
        <taxon>Fusobacteriia</taxon>
        <taxon>Fusobacteriales</taxon>
        <taxon>Fusobacteriaceae</taxon>
        <taxon>Fusobacterium</taxon>
    </lineage>
</organism>
<dbReference type="EC" id="3.4.11.9" evidence="4"/>
<evidence type="ECO:0000256" key="2">
    <source>
        <dbReference type="ARBA" id="ARBA00001936"/>
    </source>
</evidence>
<dbReference type="HOGENOM" id="CLU_017266_1_2_0"/>
<feature type="domain" description="Aminopeptidase P N-terminal" evidence="8">
    <location>
        <begin position="2"/>
        <end position="128"/>
    </location>
</feature>
<dbReference type="InterPro" id="IPR052433">
    <property type="entry name" value="X-Pro_dipept-like"/>
</dbReference>
<dbReference type="EMBL" id="ACDE02000003">
    <property type="protein sequence ID" value="EEO40748.1"/>
    <property type="molecule type" value="Genomic_DNA"/>
</dbReference>
<gene>
    <name evidence="9" type="ORF">FSCG_01461</name>
</gene>
<evidence type="ECO:0000256" key="3">
    <source>
        <dbReference type="ARBA" id="ARBA00008766"/>
    </source>
</evidence>
<dbReference type="Pfam" id="PF00557">
    <property type="entry name" value="Peptidase_M24"/>
    <property type="match status" value="1"/>
</dbReference>
<dbReference type="GO" id="GO:0005829">
    <property type="term" value="C:cytosol"/>
    <property type="evidence" value="ECO:0007669"/>
    <property type="project" value="TreeGrafter"/>
</dbReference>
<dbReference type="Gene3D" id="3.40.350.10">
    <property type="entry name" value="Creatinase/prolidase N-terminal domain"/>
    <property type="match status" value="1"/>
</dbReference>
<sequence length="462" mass="53963">MLNKEVYVNRRKKLKENFKDGLILIMGNNFSPLDCADNTYPFIQDATFKYYFGIDHNGLIGLIDIDKNEEIIFGNDYTMSDIIWMGKQKFLKELAIEVGIEKFIEKEELKKYLENRKNIRFTNQYRADNIMYLSSILNINPFEFDKYTSFDLVKAIIKQRNIKDKIEIEEIEKAVNITKEMHLSAMRNVKAEMKEYELVAKVEKQPRKYNAYYSFQTILSKNGQILHNHSHLNTLKDGDMVLLDCGALSNEGYCGDMTTTFPVSGKFTERQKIIHNIVRDMFDRAKELSKAGITYKEVHLEACKVLVKNMKKFGLMKGEVEDIVSLGAHALFMPHGLGHMMGMTVHDMENFGEINVGYDEGEKKSTQFGFSSLRLAKKLEIGNVFTIEPGIYFIPELFEKWKNEKLHEEFLNYDEIEKYMDFGGIRMERDILIQEDGTSRILGDKFPRTADEIEEYMREYRK</sequence>
<dbReference type="InterPro" id="IPR036005">
    <property type="entry name" value="Creatinase/aminopeptidase-like"/>
</dbReference>
<dbReference type="InterPro" id="IPR000994">
    <property type="entry name" value="Pept_M24"/>
</dbReference>
<comment type="cofactor">
    <cofactor evidence="2">
        <name>Mn(2+)</name>
        <dbReference type="ChEBI" id="CHEBI:29035"/>
    </cofactor>
</comment>
<evidence type="ECO:0000313" key="9">
    <source>
        <dbReference type="EMBL" id="EEO40748.1"/>
    </source>
</evidence>
<comment type="catalytic activity">
    <reaction evidence="1">
        <text>Release of any N-terminal amino acid, including proline, that is linked to proline, even from a dipeptide or tripeptide.</text>
        <dbReference type="EC" id="3.4.11.9"/>
    </reaction>
</comment>
<evidence type="ECO:0000256" key="4">
    <source>
        <dbReference type="ARBA" id="ARBA00012574"/>
    </source>
</evidence>
<dbReference type="PANTHER" id="PTHR43226:SF4">
    <property type="entry name" value="XAA-PRO AMINOPEPTIDASE 3"/>
    <property type="match status" value="1"/>
</dbReference>
<dbReference type="InterPro" id="IPR007865">
    <property type="entry name" value="Aminopep_P_N"/>
</dbReference>
<dbReference type="Pfam" id="PF05195">
    <property type="entry name" value="AMP_N"/>
    <property type="match status" value="1"/>
</dbReference>
<comment type="caution">
    <text evidence="9">The sequence shown here is derived from an EMBL/GenBank/DDBJ whole genome shotgun (WGS) entry which is preliminary data.</text>
</comment>
<dbReference type="RefSeq" id="WP_008803316.1">
    <property type="nucleotide sequence ID" value="NZ_KQ235733.1"/>
</dbReference>
<evidence type="ECO:0000256" key="1">
    <source>
        <dbReference type="ARBA" id="ARBA00001424"/>
    </source>
</evidence>
<dbReference type="Proteomes" id="UP000004925">
    <property type="component" value="Unassembled WGS sequence"/>
</dbReference>
<dbReference type="PANTHER" id="PTHR43226">
    <property type="entry name" value="XAA-PRO AMINOPEPTIDASE 3"/>
    <property type="match status" value="1"/>
</dbReference>
<evidence type="ECO:0000256" key="5">
    <source>
        <dbReference type="ARBA" id="ARBA00022723"/>
    </source>
</evidence>